<accession>A0A9D1UPG3</accession>
<gene>
    <name evidence="3" type="ORF">H9867_02060</name>
</gene>
<evidence type="ECO:0000256" key="2">
    <source>
        <dbReference type="SAM" id="Phobius"/>
    </source>
</evidence>
<dbReference type="InterPro" id="IPR021449">
    <property type="entry name" value="DUF3099"/>
</dbReference>
<dbReference type="EMBL" id="DXFZ01000028">
    <property type="protein sequence ID" value="HIW95262.1"/>
    <property type="molecule type" value="Genomic_DNA"/>
</dbReference>
<feature type="region of interest" description="Disordered" evidence="1">
    <location>
        <begin position="108"/>
        <end position="153"/>
    </location>
</feature>
<reference evidence="3" key="1">
    <citation type="journal article" date="2021" name="PeerJ">
        <title>Extensive microbial diversity within the chicken gut microbiome revealed by metagenomics and culture.</title>
        <authorList>
            <person name="Gilroy R."/>
            <person name="Ravi A."/>
            <person name="Getino M."/>
            <person name="Pursley I."/>
            <person name="Horton D.L."/>
            <person name="Alikhan N.F."/>
            <person name="Baker D."/>
            <person name="Gharbi K."/>
            <person name="Hall N."/>
            <person name="Watson M."/>
            <person name="Adriaenssens E.M."/>
            <person name="Foster-Nyarko E."/>
            <person name="Jarju S."/>
            <person name="Secka A."/>
            <person name="Antonio M."/>
            <person name="Oren A."/>
            <person name="Chaudhuri R.R."/>
            <person name="La Ragione R."/>
            <person name="Hildebrand F."/>
            <person name="Pallen M.J."/>
        </authorList>
    </citation>
    <scope>NUCLEOTIDE SEQUENCE</scope>
    <source>
        <strain evidence="3">4376</strain>
    </source>
</reference>
<feature type="transmembrane region" description="Helical" evidence="2">
    <location>
        <begin position="63"/>
        <end position="83"/>
    </location>
</feature>
<sequence length="153" mass="17064">MRTTVGVMALGKKRDAQLITDARRSPLENWHHRRRVYTVLQIARLPILAASGLLMWWTNNVALSVGVALISLPLPWVAVLLANESGEADKETRKVYKPGVVREQRRQYAAELERQRQAAVGPPSHDPAQLPPRPNAEGHAGVVDYDPHDSEQP</sequence>
<evidence type="ECO:0000256" key="1">
    <source>
        <dbReference type="SAM" id="MobiDB-lite"/>
    </source>
</evidence>
<keyword evidence="2" id="KW-1133">Transmembrane helix</keyword>
<evidence type="ECO:0000313" key="3">
    <source>
        <dbReference type="EMBL" id="HIW95262.1"/>
    </source>
</evidence>
<evidence type="ECO:0000313" key="4">
    <source>
        <dbReference type="Proteomes" id="UP000824189"/>
    </source>
</evidence>
<protein>
    <submittedName>
        <fullName evidence="3">DUF3099 domain-containing protein</fullName>
    </submittedName>
</protein>
<organism evidence="3 4">
    <name type="scientific">Candidatus Corynebacterium gallistercoris</name>
    <dbReference type="NCBI Taxonomy" id="2838530"/>
    <lineage>
        <taxon>Bacteria</taxon>
        <taxon>Bacillati</taxon>
        <taxon>Actinomycetota</taxon>
        <taxon>Actinomycetes</taxon>
        <taxon>Mycobacteriales</taxon>
        <taxon>Corynebacteriaceae</taxon>
        <taxon>Corynebacterium</taxon>
    </lineage>
</organism>
<keyword evidence="2" id="KW-0812">Transmembrane</keyword>
<keyword evidence="2" id="KW-0472">Membrane</keyword>
<dbReference type="AlphaFoldDB" id="A0A9D1UPG3"/>
<dbReference type="Pfam" id="PF11298">
    <property type="entry name" value="DUF3099"/>
    <property type="match status" value="1"/>
</dbReference>
<proteinExistence type="predicted"/>
<reference evidence="3" key="2">
    <citation type="submission" date="2021-04" db="EMBL/GenBank/DDBJ databases">
        <authorList>
            <person name="Gilroy R."/>
        </authorList>
    </citation>
    <scope>NUCLEOTIDE SEQUENCE</scope>
    <source>
        <strain evidence="3">4376</strain>
    </source>
</reference>
<comment type="caution">
    <text evidence="3">The sequence shown here is derived from an EMBL/GenBank/DDBJ whole genome shotgun (WGS) entry which is preliminary data.</text>
</comment>
<feature type="transmembrane region" description="Helical" evidence="2">
    <location>
        <begin position="36"/>
        <end position="57"/>
    </location>
</feature>
<name>A0A9D1UPG3_9CORY</name>
<dbReference type="Proteomes" id="UP000824189">
    <property type="component" value="Unassembled WGS sequence"/>
</dbReference>